<dbReference type="InterPro" id="IPR049326">
    <property type="entry name" value="Rhodopsin_dom_fungi"/>
</dbReference>
<comment type="subcellular location">
    <subcellularLocation>
        <location evidence="1">Membrane</location>
        <topology evidence="1">Multi-pass membrane protein</topology>
    </subcellularLocation>
</comment>
<feature type="transmembrane region" description="Helical" evidence="6">
    <location>
        <begin position="14"/>
        <end position="35"/>
    </location>
</feature>
<comment type="similarity">
    <text evidence="5">Belongs to the SAT4 family.</text>
</comment>
<feature type="domain" description="Rhodopsin" evidence="7">
    <location>
        <begin position="31"/>
        <end position="269"/>
    </location>
</feature>
<evidence type="ECO:0000256" key="5">
    <source>
        <dbReference type="ARBA" id="ARBA00038359"/>
    </source>
</evidence>
<proteinExistence type="inferred from homology"/>
<dbReference type="OrthoDB" id="10017208at2759"/>
<dbReference type="EMBL" id="MSFL01000004">
    <property type="protein sequence ID" value="PWY89217.1"/>
    <property type="molecule type" value="Genomic_DNA"/>
</dbReference>
<feature type="transmembrane region" description="Helical" evidence="6">
    <location>
        <begin position="171"/>
        <end position="196"/>
    </location>
</feature>
<keyword evidence="4 6" id="KW-0472">Membrane</keyword>
<dbReference type="AlphaFoldDB" id="A0A317WVG6"/>
<name>A0A317WVG6_9EURO</name>
<dbReference type="InterPro" id="IPR052337">
    <property type="entry name" value="SAT4-like"/>
</dbReference>
<dbReference type="PANTHER" id="PTHR33048">
    <property type="entry name" value="PTH11-LIKE INTEGRAL MEMBRANE PROTEIN (AFU_ORTHOLOGUE AFUA_5G11245)"/>
    <property type="match status" value="1"/>
</dbReference>
<dbReference type="Proteomes" id="UP000247233">
    <property type="component" value="Unassembled WGS sequence"/>
</dbReference>
<evidence type="ECO:0000256" key="4">
    <source>
        <dbReference type="ARBA" id="ARBA00023136"/>
    </source>
</evidence>
<reference evidence="8 9" key="1">
    <citation type="submission" date="2016-12" db="EMBL/GenBank/DDBJ databases">
        <title>The genomes of Aspergillus section Nigri reveals drivers in fungal speciation.</title>
        <authorList>
            <consortium name="DOE Joint Genome Institute"/>
            <person name="Vesth T.C."/>
            <person name="Nybo J."/>
            <person name="Theobald S."/>
            <person name="Brandl J."/>
            <person name="Frisvad J.C."/>
            <person name="Nielsen K.F."/>
            <person name="Lyhne E.K."/>
            <person name="Kogle M.E."/>
            <person name="Kuo A."/>
            <person name="Riley R."/>
            <person name="Clum A."/>
            <person name="Nolan M."/>
            <person name="Lipzen A."/>
            <person name="Salamov A."/>
            <person name="Henrissat B."/>
            <person name="Wiebenga A."/>
            <person name="De Vries R.P."/>
            <person name="Grigoriev I.V."/>
            <person name="Mortensen U.H."/>
            <person name="Andersen M.R."/>
            <person name="Baker S.E."/>
        </authorList>
    </citation>
    <scope>NUCLEOTIDE SEQUENCE [LARGE SCALE GENOMIC DNA]</scope>
    <source>
        <strain evidence="8 9">CBS 117.55</strain>
    </source>
</reference>
<gene>
    <name evidence="8" type="ORF">BO70DRAFT_163137</name>
</gene>
<keyword evidence="2 6" id="KW-0812">Transmembrane</keyword>
<comment type="caution">
    <text evidence="8">The sequence shown here is derived from an EMBL/GenBank/DDBJ whole genome shotgun (WGS) entry which is preliminary data.</text>
</comment>
<sequence>MANYELNAKEGRNVVIVVSVLGAVAVLSVVLRIVSRKKKHLRLALDDYLMVLALCFVLASTVLVITSVTQGGVGFHASDIALTDVEYTLKIIIPWQALYGVGLALVKSSVMLLYYRLFGTKKSLRIAIYATTAIVWGWALSIVLESLLLCMPFAYNWSRAVSGGHCANRNVAFVVAGVLNIVTDFIIMLLPLPYVWTLQLPVGRKLGLALAFCLGLIVSAISIIRVVSLAHINFMDPTHSLPLPFMWTIVEEQLTIVCANLPLVRHLFAAILPARWFDSPRRPAVESSGRMQFPNGSNEAPSMSWMSHGVVTAEFLFRGMLFERKSAPSWWSTEDSQDGHSDVELAARGAPPGGIKVLTTLEWRREV</sequence>
<feature type="transmembrane region" description="Helical" evidence="6">
    <location>
        <begin position="93"/>
        <end position="115"/>
    </location>
</feature>
<dbReference type="STRING" id="1448321.A0A317WVG6"/>
<dbReference type="Pfam" id="PF20684">
    <property type="entry name" value="Fung_rhodopsin"/>
    <property type="match status" value="1"/>
</dbReference>
<accession>A0A317WVG6</accession>
<evidence type="ECO:0000256" key="6">
    <source>
        <dbReference type="SAM" id="Phobius"/>
    </source>
</evidence>
<organism evidence="8 9">
    <name type="scientific">Aspergillus heteromorphus CBS 117.55</name>
    <dbReference type="NCBI Taxonomy" id="1448321"/>
    <lineage>
        <taxon>Eukaryota</taxon>
        <taxon>Fungi</taxon>
        <taxon>Dikarya</taxon>
        <taxon>Ascomycota</taxon>
        <taxon>Pezizomycotina</taxon>
        <taxon>Eurotiomycetes</taxon>
        <taxon>Eurotiomycetidae</taxon>
        <taxon>Eurotiales</taxon>
        <taxon>Aspergillaceae</taxon>
        <taxon>Aspergillus</taxon>
        <taxon>Aspergillus subgen. Circumdati</taxon>
    </lineage>
</organism>
<protein>
    <recommendedName>
        <fullName evidence="7">Rhodopsin domain-containing protein</fullName>
    </recommendedName>
</protein>
<keyword evidence="9" id="KW-1185">Reference proteome</keyword>
<evidence type="ECO:0000256" key="2">
    <source>
        <dbReference type="ARBA" id="ARBA00022692"/>
    </source>
</evidence>
<feature type="transmembrane region" description="Helical" evidence="6">
    <location>
        <begin position="208"/>
        <end position="234"/>
    </location>
</feature>
<feature type="transmembrane region" description="Helical" evidence="6">
    <location>
        <begin position="47"/>
        <end position="73"/>
    </location>
</feature>
<dbReference type="RefSeq" id="XP_025402404.1">
    <property type="nucleotide sequence ID" value="XM_025538299.1"/>
</dbReference>
<dbReference type="PANTHER" id="PTHR33048:SF161">
    <property type="entry name" value="INTEGRAL MEMBRANE PROTEIN"/>
    <property type="match status" value="1"/>
</dbReference>
<dbReference type="VEuPathDB" id="FungiDB:BO70DRAFT_163137"/>
<evidence type="ECO:0000259" key="7">
    <source>
        <dbReference type="Pfam" id="PF20684"/>
    </source>
</evidence>
<evidence type="ECO:0000313" key="8">
    <source>
        <dbReference type="EMBL" id="PWY89217.1"/>
    </source>
</evidence>
<evidence type="ECO:0000313" key="9">
    <source>
        <dbReference type="Proteomes" id="UP000247233"/>
    </source>
</evidence>
<dbReference type="GO" id="GO:0016020">
    <property type="term" value="C:membrane"/>
    <property type="evidence" value="ECO:0007669"/>
    <property type="project" value="UniProtKB-SubCell"/>
</dbReference>
<evidence type="ECO:0000256" key="1">
    <source>
        <dbReference type="ARBA" id="ARBA00004141"/>
    </source>
</evidence>
<dbReference type="GeneID" id="37060536"/>
<evidence type="ECO:0000256" key="3">
    <source>
        <dbReference type="ARBA" id="ARBA00022989"/>
    </source>
</evidence>
<feature type="transmembrane region" description="Helical" evidence="6">
    <location>
        <begin position="127"/>
        <end position="155"/>
    </location>
</feature>
<keyword evidence="3 6" id="KW-1133">Transmembrane helix</keyword>